<dbReference type="GO" id="GO:0015297">
    <property type="term" value="F:antiporter activity"/>
    <property type="evidence" value="ECO:0007669"/>
    <property type="project" value="UniProtKB-KW"/>
</dbReference>
<dbReference type="InterPro" id="IPR038770">
    <property type="entry name" value="Na+/solute_symporter_sf"/>
</dbReference>
<feature type="transmembrane region" description="Helical" evidence="9">
    <location>
        <begin position="215"/>
        <end position="232"/>
    </location>
</feature>
<feature type="transmembrane region" description="Helical" evidence="9">
    <location>
        <begin position="88"/>
        <end position="110"/>
    </location>
</feature>
<organism evidence="11 12">
    <name type="scientific">Tessaracoccus aquimaris</name>
    <dbReference type="NCBI Taxonomy" id="1332264"/>
    <lineage>
        <taxon>Bacteria</taxon>
        <taxon>Bacillati</taxon>
        <taxon>Actinomycetota</taxon>
        <taxon>Actinomycetes</taxon>
        <taxon>Propionibacteriales</taxon>
        <taxon>Propionibacteriaceae</taxon>
        <taxon>Tessaracoccus</taxon>
    </lineage>
</organism>
<proteinExistence type="inferred from homology"/>
<dbReference type="Gene3D" id="1.20.1530.20">
    <property type="match status" value="1"/>
</dbReference>
<reference evidence="12" key="1">
    <citation type="submission" date="2017-02" db="EMBL/GenBank/DDBJ databases">
        <title>Tessaracoccus aquaemaris sp. nov., isolated from the intestine of a Korean rockfish, Sebastes schlegelii, in a marine aquaculture pond.</title>
        <authorList>
            <person name="Tak E.J."/>
            <person name="Bae J.-W."/>
        </authorList>
    </citation>
    <scope>NUCLEOTIDE SEQUENCE [LARGE SCALE GENOMIC DNA]</scope>
    <source>
        <strain evidence="12">NSG39</strain>
    </source>
</reference>
<keyword evidence="3" id="KW-0813">Transport</keyword>
<keyword evidence="8 9" id="KW-0472">Membrane</keyword>
<keyword evidence="12" id="KW-1185">Reference proteome</keyword>
<feature type="transmembrane region" description="Helical" evidence="9">
    <location>
        <begin position="351"/>
        <end position="369"/>
    </location>
</feature>
<evidence type="ECO:0000256" key="6">
    <source>
        <dbReference type="ARBA" id="ARBA00022989"/>
    </source>
</evidence>
<name>A0A1Q2CMQ7_9ACTN</name>
<evidence type="ECO:0000256" key="7">
    <source>
        <dbReference type="ARBA" id="ARBA00023065"/>
    </source>
</evidence>
<evidence type="ECO:0000256" key="5">
    <source>
        <dbReference type="ARBA" id="ARBA00022692"/>
    </source>
</evidence>
<evidence type="ECO:0000256" key="9">
    <source>
        <dbReference type="SAM" id="Phobius"/>
    </source>
</evidence>
<dbReference type="Pfam" id="PF00999">
    <property type="entry name" value="Na_H_Exchanger"/>
    <property type="match status" value="1"/>
</dbReference>
<dbReference type="GO" id="GO:0016020">
    <property type="term" value="C:membrane"/>
    <property type="evidence" value="ECO:0007669"/>
    <property type="project" value="UniProtKB-SubCell"/>
</dbReference>
<evidence type="ECO:0000256" key="1">
    <source>
        <dbReference type="ARBA" id="ARBA00004141"/>
    </source>
</evidence>
<dbReference type="OrthoDB" id="4413712at2"/>
<evidence type="ECO:0000313" key="12">
    <source>
        <dbReference type="Proteomes" id="UP000188145"/>
    </source>
</evidence>
<dbReference type="EMBL" id="CP019606">
    <property type="protein sequence ID" value="AQP47394.1"/>
    <property type="molecule type" value="Genomic_DNA"/>
</dbReference>
<keyword evidence="5 9" id="KW-0812">Transmembrane</keyword>
<evidence type="ECO:0000256" key="3">
    <source>
        <dbReference type="ARBA" id="ARBA00022448"/>
    </source>
</evidence>
<keyword evidence="4" id="KW-0050">Antiport</keyword>
<feature type="transmembrane region" description="Helical" evidence="9">
    <location>
        <begin position="262"/>
        <end position="280"/>
    </location>
</feature>
<evidence type="ECO:0000259" key="10">
    <source>
        <dbReference type="Pfam" id="PF00999"/>
    </source>
</evidence>
<feature type="transmembrane region" description="Helical" evidence="9">
    <location>
        <begin position="292"/>
        <end position="314"/>
    </location>
</feature>
<feature type="transmembrane region" description="Helical" evidence="9">
    <location>
        <begin position="147"/>
        <end position="166"/>
    </location>
</feature>
<dbReference type="PANTHER" id="PTHR43562">
    <property type="entry name" value="NAPA-TYPE SODIUM/HYDROGEN ANTIPORTER"/>
    <property type="match status" value="1"/>
</dbReference>
<comment type="subcellular location">
    <subcellularLocation>
        <location evidence="1">Membrane</location>
        <topology evidence="1">Multi-pass membrane protein</topology>
    </subcellularLocation>
</comment>
<dbReference type="GO" id="GO:1902600">
    <property type="term" value="P:proton transmembrane transport"/>
    <property type="evidence" value="ECO:0007669"/>
    <property type="project" value="InterPro"/>
</dbReference>
<keyword evidence="6 9" id="KW-1133">Transmembrane helix</keyword>
<feature type="domain" description="Cation/H+ exchanger transmembrane" evidence="10">
    <location>
        <begin position="12"/>
        <end position="363"/>
    </location>
</feature>
<evidence type="ECO:0000256" key="4">
    <source>
        <dbReference type="ARBA" id="ARBA00022449"/>
    </source>
</evidence>
<dbReference type="KEGG" id="tes:BW730_07645"/>
<gene>
    <name evidence="11" type="ORF">BW730_07645</name>
</gene>
<accession>A0A1Q2CMQ7</accession>
<dbReference type="Proteomes" id="UP000188145">
    <property type="component" value="Chromosome"/>
</dbReference>
<dbReference type="AlphaFoldDB" id="A0A1Q2CMQ7"/>
<dbReference type="RefSeq" id="WP_077685722.1">
    <property type="nucleotide sequence ID" value="NZ_CP019606.1"/>
</dbReference>
<dbReference type="STRING" id="1332264.BW730_07645"/>
<feature type="transmembrane region" description="Helical" evidence="9">
    <location>
        <begin position="172"/>
        <end position="194"/>
    </location>
</feature>
<feature type="transmembrane region" description="Helical" evidence="9">
    <location>
        <begin position="116"/>
        <end position="135"/>
    </location>
</feature>
<evidence type="ECO:0000256" key="2">
    <source>
        <dbReference type="ARBA" id="ARBA00005551"/>
    </source>
</evidence>
<feature type="transmembrane region" description="Helical" evidence="9">
    <location>
        <begin position="57"/>
        <end position="76"/>
    </location>
</feature>
<comment type="similarity">
    <text evidence="2">Belongs to the monovalent cation:proton antiporter 2 (CPA2) transporter (TC 2.A.37) family.</text>
</comment>
<dbReference type="InterPro" id="IPR006153">
    <property type="entry name" value="Cation/H_exchanger_TM"/>
</dbReference>
<evidence type="ECO:0000256" key="8">
    <source>
        <dbReference type="ARBA" id="ARBA00023136"/>
    </source>
</evidence>
<sequence>MSFALLALICAVALLGPLLSATRRLRLPVVVGELGVGIVLGMTGLRVLDATNPTFEFMGQIGFALVMFIAGAHLPIRNQALVKGLGRGASRAVAIGVLSVPAGFGLAWAFGTGHGPLYAVLLASSSASLVLPAMAGADLGGHDALEFLAQLAIADAACIVLLPLAINPTRAGSAAIGALAVLVTGAVLLVILLLAGRKGRAERLHEFSQRRLLALELRITLLVLFVLAAVAVSTGVSVMLAGFVAGLVFAAIGEHNRVQHQLFAISEGFFAPIFFVWLGASLDLRNLASHPAAILLGLSLGLGALILHTVVGVVSRQPWPLAGLTAAQLGVPVGAVALGSEAGLLHPGEGSALLLGAVVTIVGVAMLAGRARRTLGASPAQA</sequence>
<evidence type="ECO:0000313" key="11">
    <source>
        <dbReference type="EMBL" id="AQP47394.1"/>
    </source>
</evidence>
<keyword evidence="7" id="KW-0406">Ion transport</keyword>
<dbReference type="PANTHER" id="PTHR43562:SF1">
    <property type="entry name" value="NA(+)_H(+) ANTIPORTER YJBQ-RELATED"/>
    <property type="match status" value="1"/>
</dbReference>
<protein>
    <submittedName>
        <fullName evidence="11">Sodium:proton antiporter</fullName>
    </submittedName>
</protein>